<name>U7TRD3_FUSNU</name>
<dbReference type="EMBL" id="AXNV01000017">
    <property type="protein sequence ID" value="ERT46900.1"/>
    <property type="molecule type" value="Genomic_DNA"/>
</dbReference>
<reference evidence="1" key="1">
    <citation type="submission" date="2013-10" db="EMBL/GenBank/DDBJ databases">
        <title>The Genome Sequence of Fusobacterium nucleatum CTI-6.</title>
        <authorList>
            <consortium name="The Broad Institute Genomics Platform"/>
            <person name="Earl A."/>
            <person name="Ward D."/>
            <person name="Feldgarden M."/>
            <person name="Gevers D."/>
            <person name="Kostic A."/>
            <person name="Garrett W."/>
            <person name="Young S.K."/>
            <person name="Zeng Q."/>
            <person name="Gargeya S."/>
            <person name="Fitzgerald M."/>
            <person name="Abouelleil A."/>
            <person name="Alvarado L."/>
            <person name="Berlin A.M."/>
            <person name="Chapman S.B."/>
            <person name="Gainer-Dewar J."/>
            <person name="Goldberg J."/>
            <person name="Gnerre S."/>
            <person name="Griggs A."/>
            <person name="Gujja S."/>
            <person name="Hansen M."/>
            <person name="Howarth C."/>
            <person name="Imamovic A."/>
            <person name="Ireland A."/>
            <person name="Larimer J."/>
            <person name="McCowan C."/>
            <person name="Murphy C."/>
            <person name="Pearson M."/>
            <person name="Poon T.W."/>
            <person name="Priest M."/>
            <person name="Roberts A."/>
            <person name="Saif S."/>
            <person name="Shea T."/>
            <person name="Sykes S."/>
            <person name="Wortman J."/>
            <person name="Nusbaum C."/>
            <person name="Birren B."/>
        </authorList>
    </citation>
    <scope>NUCLEOTIDE SEQUENCE [LARGE SCALE GENOMIC DNA]</scope>
    <source>
        <strain evidence="1">CTI-6</strain>
    </source>
</reference>
<gene>
    <name evidence="1" type="ORF">HMPREF1767_01687</name>
</gene>
<sequence>MIIYEKLINIYSLKKIKDIIGEYEYYYYFSKNNNSIRLEKITQKINLKDIYSYKDFLKDFGVKFSKIKEKATLYNFLMSGISISDFLKSDVNIYKQLCDHFYIESKTFSKEQIQYIVIEYDISNFEVEFFDKHIELYGEKDDLEAFKKKFKISQKVLWNFQNNTWHLAFKGLLAEKIRMDCKK</sequence>
<comment type="caution">
    <text evidence="1">The sequence shown here is derived from an EMBL/GenBank/DDBJ whole genome shotgun (WGS) entry which is preliminary data.</text>
</comment>
<organism evidence="1">
    <name type="scientific">Fusobacterium nucleatum CTI-6</name>
    <dbReference type="NCBI Taxonomy" id="1316587"/>
    <lineage>
        <taxon>Bacteria</taxon>
        <taxon>Fusobacteriati</taxon>
        <taxon>Fusobacteriota</taxon>
        <taxon>Fusobacteriia</taxon>
        <taxon>Fusobacteriales</taxon>
        <taxon>Fusobacteriaceae</taxon>
        <taxon>Fusobacterium</taxon>
    </lineage>
</organism>
<proteinExistence type="predicted"/>
<evidence type="ECO:0000313" key="1">
    <source>
        <dbReference type="EMBL" id="ERT46900.1"/>
    </source>
</evidence>
<dbReference type="AlphaFoldDB" id="U7TRD3"/>
<accession>U7TRD3</accession>
<dbReference type="PATRIC" id="fig|1316587.3.peg.1678"/>
<protein>
    <submittedName>
        <fullName evidence="1">Uncharacterized protein</fullName>
    </submittedName>
</protein>